<dbReference type="Proteomes" id="UP000332515">
    <property type="component" value="Unassembled WGS sequence"/>
</dbReference>
<keyword evidence="1 4" id="KW-0808">Transferase</keyword>
<evidence type="ECO:0000259" key="3">
    <source>
        <dbReference type="PROSITE" id="PS51186"/>
    </source>
</evidence>
<accession>A0A6A7Y2B2</accession>
<dbReference type="InterPro" id="IPR000182">
    <property type="entry name" value="GNAT_dom"/>
</dbReference>
<feature type="domain" description="N-acetyltransferase" evidence="3">
    <location>
        <begin position="1"/>
        <end position="146"/>
    </location>
</feature>
<dbReference type="Gene3D" id="3.40.630.30">
    <property type="match status" value="1"/>
</dbReference>
<dbReference type="InterPro" id="IPR050832">
    <property type="entry name" value="Bact_Acetyltransf"/>
</dbReference>
<evidence type="ECO:0000313" key="5">
    <source>
        <dbReference type="Proteomes" id="UP000332515"/>
    </source>
</evidence>
<dbReference type="InterPro" id="IPR016181">
    <property type="entry name" value="Acyl_CoA_acyltransferase"/>
</dbReference>
<sequence length="146" mass="16888">MKIRDPQRADETRWRELWAGYNAFYETELPEEVTAFTWQRLNERGSHMFTRLAELDGKVIGFANAVVHDCTWTMSPVCYLEDLFVDPTVRGTGAGRALIEDLIAICKASGWARLYWHTREGNVTARRLYDQVTAVDDFVHYNVNIV</sequence>
<dbReference type="AlphaFoldDB" id="A0A6A7Y2B2"/>
<comment type="caution">
    <text evidence="4">The sequence shown here is derived from an EMBL/GenBank/DDBJ whole genome shotgun (WGS) entry which is preliminary data.</text>
</comment>
<dbReference type="GO" id="GO:0016747">
    <property type="term" value="F:acyltransferase activity, transferring groups other than amino-acyl groups"/>
    <property type="evidence" value="ECO:0007669"/>
    <property type="project" value="InterPro"/>
</dbReference>
<evidence type="ECO:0000313" key="4">
    <source>
        <dbReference type="EMBL" id="MQT12517.1"/>
    </source>
</evidence>
<proteinExistence type="predicted"/>
<evidence type="ECO:0000256" key="2">
    <source>
        <dbReference type="ARBA" id="ARBA00023315"/>
    </source>
</evidence>
<evidence type="ECO:0000256" key="1">
    <source>
        <dbReference type="ARBA" id="ARBA00022679"/>
    </source>
</evidence>
<keyword evidence="2" id="KW-0012">Acyltransferase</keyword>
<dbReference type="SUPFAM" id="SSF55729">
    <property type="entry name" value="Acyl-CoA N-acyltransferases (Nat)"/>
    <property type="match status" value="1"/>
</dbReference>
<dbReference type="EMBL" id="VWNA01000001">
    <property type="protein sequence ID" value="MQT12517.1"/>
    <property type="molecule type" value="Genomic_DNA"/>
</dbReference>
<name>A0A6A7Y2B2_9HYPH</name>
<reference evidence="4 5" key="1">
    <citation type="submission" date="2019-09" db="EMBL/GenBank/DDBJ databases">
        <title>Segnochrobactrum spirostomi gen. nov., sp. nov., isolated from the ciliate Spirostomum cf. yagiui and description of a novel family, Segnochrobactraceae fam. nov. within the order Rhizobiales of the class Alphaproteobacteria.</title>
        <authorList>
            <person name="Akter S."/>
            <person name="Shazib S.U.A."/>
            <person name="Shin M.K."/>
        </authorList>
    </citation>
    <scope>NUCLEOTIDE SEQUENCE [LARGE SCALE GENOMIC DNA]</scope>
    <source>
        <strain evidence="4 5">Sp-1</strain>
    </source>
</reference>
<protein>
    <submittedName>
        <fullName evidence="4">GNAT family N-acetyltransferase</fullName>
    </submittedName>
</protein>
<gene>
    <name evidence="4" type="ORF">F0357_07540</name>
</gene>
<dbReference type="Pfam" id="PF00583">
    <property type="entry name" value="Acetyltransf_1"/>
    <property type="match status" value="1"/>
</dbReference>
<dbReference type="PROSITE" id="PS51186">
    <property type="entry name" value="GNAT"/>
    <property type="match status" value="1"/>
</dbReference>
<dbReference type="PANTHER" id="PTHR43877:SF2">
    <property type="entry name" value="AMINOALKYLPHOSPHONATE N-ACETYLTRANSFERASE-RELATED"/>
    <property type="match status" value="1"/>
</dbReference>
<dbReference type="PANTHER" id="PTHR43877">
    <property type="entry name" value="AMINOALKYLPHOSPHONATE N-ACETYLTRANSFERASE-RELATED-RELATED"/>
    <property type="match status" value="1"/>
</dbReference>
<organism evidence="4 5">
    <name type="scientific">Segnochrobactrum spirostomi</name>
    <dbReference type="NCBI Taxonomy" id="2608987"/>
    <lineage>
        <taxon>Bacteria</taxon>
        <taxon>Pseudomonadati</taxon>
        <taxon>Pseudomonadota</taxon>
        <taxon>Alphaproteobacteria</taxon>
        <taxon>Hyphomicrobiales</taxon>
        <taxon>Segnochrobactraceae</taxon>
        <taxon>Segnochrobactrum</taxon>
    </lineage>
</organism>
<keyword evidence="5" id="KW-1185">Reference proteome</keyword>
<dbReference type="CDD" id="cd04301">
    <property type="entry name" value="NAT_SF"/>
    <property type="match status" value="1"/>
</dbReference>